<name>A0ABY6CNL2_9BACT</name>
<keyword evidence="3" id="KW-0597">Phosphoprotein</keyword>
<comment type="catalytic activity">
    <reaction evidence="1">
        <text>ATP + protein L-histidine = ADP + protein N-phospho-L-histidine.</text>
        <dbReference type="EC" id="2.7.13.3"/>
    </reaction>
</comment>
<dbReference type="SMART" id="SM00091">
    <property type="entry name" value="PAS"/>
    <property type="match status" value="2"/>
</dbReference>
<dbReference type="InterPro" id="IPR003594">
    <property type="entry name" value="HATPase_dom"/>
</dbReference>
<evidence type="ECO:0000256" key="2">
    <source>
        <dbReference type="ARBA" id="ARBA00012438"/>
    </source>
</evidence>
<dbReference type="PANTHER" id="PTHR43711:SF26">
    <property type="entry name" value="SENSOR HISTIDINE KINASE RCSC"/>
    <property type="match status" value="1"/>
</dbReference>
<feature type="domain" description="Histidine kinase" evidence="8">
    <location>
        <begin position="448"/>
        <end position="666"/>
    </location>
</feature>
<evidence type="ECO:0000256" key="4">
    <source>
        <dbReference type="ARBA" id="ARBA00022679"/>
    </source>
</evidence>
<dbReference type="PROSITE" id="PS50113">
    <property type="entry name" value="PAC"/>
    <property type="match status" value="2"/>
</dbReference>
<reference evidence="11" key="1">
    <citation type="submission" date="2022-09" db="EMBL/GenBank/DDBJ databases">
        <title>Comparative genomics and taxonomic characterization of three novel marine species of genus Reichenbachiella exhibiting antioxidant and polysaccharide degradation activities.</title>
        <authorList>
            <person name="Muhammad N."/>
            <person name="Lee Y.-J."/>
            <person name="Ko J."/>
            <person name="Kim S.-G."/>
        </authorList>
    </citation>
    <scope>NUCLEOTIDE SEQUENCE</scope>
    <source>
        <strain evidence="11">BKB1-1</strain>
    </source>
</reference>
<dbReference type="InterPro" id="IPR001610">
    <property type="entry name" value="PAC"/>
</dbReference>
<evidence type="ECO:0000256" key="1">
    <source>
        <dbReference type="ARBA" id="ARBA00000085"/>
    </source>
</evidence>
<dbReference type="SMART" id="SM00086">
    <property type="entry name" value="PAC"/>
    <property type="match status" value="2"/>
</dbReference>
<dbReference type="CDD" id="cd00082">
    <property type="entry name" value="HisKA"/>
    <property type="match status" value="1"/>
</dbReference>
<dbReference type="EC" id="2.7.13.3" evidence="2"/>
<dbReference type="Pfam" id="PF02518">
    <property type="entry name" value="HATPase_c"/>
    <property type="match status" value="1"/>
</dbReference>
<evidence type="ECO:0000313" key="12">
    <source>
        <dbReference type="Proteomes" id="UP001065174"/>
    </source>
</evidence>
<dbReference type="Pfam" id="PF00512">
    <property type="entry name" value="HisKA"/>
    <property type="match status" value="1"/>
</dbReference>
<keyword evidence="5" id="KW-0418">Kinase</keyword>
<evidence type="ECO:0000256" key="3">
    <source>
        <dbReference type="ARBA" id="ARBA00022553"/>
    </source>
</evidence>
<dbReference type="PROSITE" id="PS50112">
    <property type="entry name" value="PAS"/>
    <property type="match status" value="2"/>
</dbReference>
<dbReference type="CDD" id="cd00130">
    <property type="entry name" value="PAS"/>
    <property type="match status" value="2"/>
</dbReference>
<gene>
    <name evidence="11" type="ORF">N6H18_17315</name>
</gene>
<evidence type="ECO:0000259" key="8">
    <source>
        <dbReference type="PROSITE" id="PS50109"/>
    </source>
</evidence>
<dbReference type="SMART" id="SM00388">
    <property type="entry name" value="HisKA"/>
    <property type="match status" value="1"/>
</dbReference>
<evidence type="ECO:0000259" key="10">
    <source>
        <dbReference type="PROSITE" id="PS50113"/>
    </source>
</evidence>
<keyword evidence="4" id="KW-0808">Transferase</keyword>
<dbReference type="InterPro" id="IPR000700">
    <property type="entry name" value="PAS-assoc_C"/>
</dbReference>
<dbReference type="Gene3D" id="1.10.287.130">
    <property type="match status" value="1"/>
</dbReference>
<dbReference type="SUPFAM" id="SSF55874">
    <property type="entry name" value="ATPase domain of HSP90 chaperone/DNA topoisomerase II/histidine kinase"/>
    <property type="match status" value="1"/>
</dbReference>
<keyword evidence="7" id="KW-0175">Coiled coil</keyword>
<evidence type="ECO:0000256" key="5">
    <source>
        <dbReference type="ARBA" id="ARBA00022777"/>
    </source>
</evidence>
<dbReference type="InterPro" id="IPR005467">
    <property type="entry name" value="His_kinase_dom"/>
</dbReference>
<dbReference type="Pfam" id="PF13426">
    <property type="entry name" value="PAS_9"/>
    <property type="match status" value="2"/>
</dbReference>
<dbReference type="PANTHER" id="PTHR43711">
    <property type="entry name" value="TWO-COMPONENT HISTIDINE KINASE"/>
    <property type="match status" value="1"/>
</dbReference>
<dbReference type="Gene3D" id="3.30.450.20">
    <property type="entry name" value="PAS domain"/>
    <property type="match status" value="2"/>
</dbReference>
<evidence type="ECO:0000256" key="6">
    <source>
        <dbReference type="ARBA" id="ARBA00023012"/>
    </source>
</evidence>
<evidence type="ECO:0000313" key="11">
    <source>
        <dbReference type="EMBL" id="UXP32105.1"/>
    </source>
</evidence>
<dbReference type="SUPFAM" id="SSF55785">
    <property type="entry name" value="PYP-like sensor domain (PAS domain)"/>
    <property type="match status" value="2"/>
</dbReference>
<dbReference type="InterPro" id="IPR003661">
    <property type="entry name" value="HisK_dim/P_dom"/>
</dbReference>
<proteinExistence type="predicted"/>
<feature type="domain" description="PAS" evidence="9">
    <location>
        <begin position="173"/>
        <end position="244"/>
    </location>
</feature>
<sequence>MNLSLDLLSLLYELSLTNLNYRDPEDTARKFIRKFLSRKSLQYGAVWRIQKGDSSKITFRRIYSMPKTEDVHEIAAARFHEAFINQESCFCDQSIFEDVTLKGKYGYFKLGEFGLLELFCESISDEEFNPVAFYPFADVIKQFAISLESGYAHQNLQEEIEQRHLAEARVIASEDKFRRIIDSIDLGLLEVDNHDVIQHANKSFLEHFGYKWQEIDGKRASEIFVGSEETESIDKIAEQNLLRERGDSSSYEVMLRDKDGNKKWMIISGSPNYDENNELVGSIGIHLDITDQKRLEEDNQFKDYRLERLFQMSLDALITTDDQGKIIEWNPQAEVIFGYSFDEIKGKMLTETIIPKQHREAHKKGMEHFHRTGEGPVLNKRIEISALHKKGHEFPIELTVFPIPFKDTHFISAFIRDITEVKKGQANLERTISRQKELNNMKSQFISMTSHELRTPLTTIRSNTELASFQLVNSEDLNRERLQKNITRINDNVERLNTLINNILIIGQVDSNKVPFNPEKVVLSTYIKERVLPNLVHDREPIQFTVKGHETPALLDKNLFWHIMSNLLENALKYSPEAKSPELSVDFEAAHVIKINIKDYGMGIPEEDIGQLFDSFFRASNVGNIQGTGLGLSIVNEFIKLHEGTINVTSKLNTGTIFTILIPKIT</sequence>
<dbReference type="Proteomes" id="UP001065174">
    <property type="component" value="Chromosome"/>
</dbReference>
<protein>
    <recommendedName>
        <fullName evidence="2">histidine kinase</fullName>
        <ecNumber evidence="2">2.7.13.3</ecNumber>
    </recommendedName>
</protein>
<feature type="coiled-coil region" evidence="7">
    <location>
        <begin position="472"/>
        <end position="499"/>
    </location>
</feature>
<organism evidence="11 12">
    <name type="scientific">Reichenbachiella agarivorans</name>
    <dbReference type="NCBI Taxonomy" id="2979464"/>
    <lineage>
        <taxon>Bacteria</taxon>
        <taxon>Pseudomonadati</taxon>
        <taxon>Bacteroidota</taxon>
        <taxon>Cytophagia</taxon>
        <taxon>Cytophagales</taxon>
        <taxon>Reichenbachiellaceae</taxon>
        <taxon>Reichenbachiella</taxon>
    </lineage>
</organism>
<feature type="domain" description="PAS" evidence="9">
    <location>
        <begin position="302"/>
        <end position="373"/>
    </location>
</feature>
<dbReference type="InterPro" id="IPR036097">
    <property type="entry name" value="HisK_dim/P_sf"/>
</dbReference>
<dbReference type="SUPFAM" id="SSF47384">
    <property type="entry name" value="Homodimeric domain of signal transducing histidine kinase"/>
    <property type="match status" value="1"/>
</dbReference>
<dbReference type="InterPro" id="IPR035965">
    <property type="entry name" value="PAS-like_dom_sf"/>
</dbReference>
<dbReference type="NCBIfam" id="TIGR00229">
    <property type="entry name" value="sensory_box"/>
    <property type="match status" value="2"/>
</dbReference>
<dbReference type="InterPro" id="IPR050736">
    <property type="entry name" value="Sensor_HK_Regulatory"/>
</dbReference>
<dbReference type="CDD" id="cd00075">
    <property type="entry name" value="HATPase"/>
    <property type="match status" value="1"/>
</dbReference>
<dbReference type="SMART" id="SM00387">
    <property type="entry name" value="HATPase_c"/>
    <property type="match status" value="1"/>
</dbReference>
<dbReference type="InterPro" id="IPR036890">
    <property type="entry name" value="HATPase_C_sf"/>
</dbReference>
<accession>A0ABY6CNL2</accession>
<evidence type="ECO:0000256" key="7">
    <source>
        <dbReference type="SAM" id="Coils"/>
    </source>
</evidence>
<keyword evidence="12" id="KW-1185">Reference proteome</keyword>
<feature type="domain" description="PAC" evidence="10">
    <location>
        <begin position="249"/>
        <end position="301"/>
    </location>
</feature>
<keyword evidence="6" id="KW-0902">Two-component regulatory system</keyword>
<dbReference type="PRINTS" id="PR00344">
    <property type="entry name" value="BCTRLSENSOR"/>
</dbReference>
<evidence type="ECO:0000259" key="9">
    <source>
        <dbReference type="PROSITE" id="PS50112"/>
    </source>
</evidence>
<dbReference type="PROSITE" id="PS50109">
    <property type="entry name" value="HIS_KIN"/>
    <property type="match status" value="1"/>
</dbReference>
<dbReference type="InterPro" id="IPR004358">
    <property type="entry name" value="Sig_transdc_His_kin-like_C"/>
</dbReference>
<dbReference type="RefSeq" id="WP_262309542.1">
    <property type="nucleotide sequence ID" value="NZ_CP106679.1"/>
</dbReference>
<dbReference type="InterPro" id="IPR000014">
    <property type="entry name" value="PAS"/>
</dbReference>
<dbReference type="Gene3D" id="3.30.565.10">
    <property type="entry name" value="Histidine kinase-like ATPase, C-terminal domain"/>
    <property type="match status" value="1"/>
</dbReference>
<dbReference type="EMBL" id="CP106679">
    <property type="protein sequence ID" value="UXP32105.1"/>
    <property type="molecule type" value="Genomic_DNA"/>
</dbReference>
<feature type="domain" description="PAC" evidence="10">
    <location>
        <begin position="380"/>
        <end position="430"/>
    </location>
</feature>